<evidence type="ECO:0000313" key="6">
    <source>
        <dbReference type="EMBL" id="EFJ12509.1"/>
    </source>
</evidence>
<evidence type="ECO:0000256" key="4">
    <source>
        <dbReference type="ARBA" id="ARBA00022840"/>
    </source>
</evidence>
<dbReference type="Proteomes" id="UP000001514">
    <property type="component" value="Unassembled WGS sequence"/>
</dbReference>
<dbReference type="GO" id="GO:0009229">
    <property type="term" value="P:thiamine diphosphate biosynthetic process"/>
    <property type="evidence" value="ECO:0000318"/>
    <property type="project" value="GO_Central"/>
</dbReference>
<dbReference type="AlphaFoldDB" id="D8SSM2"/>
<dbReference type="HOGENOM" id="CLU_858930_0_0_1"/>
<protein>
    <recommendedName>
        <fullName evidence="5">Thiamin pyrophosphokinase catalytic domain-containing protein</fullName>
    </recommendedName>
</protein>
<dbReference type="KEGG" id="smo:SELMODRAFT_425289"/>
<dbReference type="InterPro" id="IPR007371">
    <property type="entry name" value="TPK_catalytic"/>
</dbReference>
<proteinExistence type="predicted"/>
<keyword evidence="1" id="KW-0808">Transferase</keyword>
<dbReference type="GO" id="GO:0016301">
    <property type="term" value="F:kinase activity"/>
    <property type="evidence" value="ECO:0007669"/>
    <property type="project" value="UniProtKB-KW"/>
</dbReference>
<dbReference type="InterPro" id="IPR036759">
    <property type="entry name" value="TPK_catalytic_sf"/>
</dbReference>
<feature type="domain" description="Thiamin pyrophosphokinase catalytic" evidence="5">
    <location>
        <begin position="137"/>
        <end position="234"/>
    </location>
</feature>
<keyword evidence="2" id="KW-0547">Nucleotide-binding</keyword>
<evidence type="ECO:0000256" key="1">
    <source>
        <dbReference type="ARBA" id="ARBA00022679"/>
    </source>
</evidence>
<evidence type="ECO:0000256" key="2">
    <source>
        <dbReference type="ARBA" id="ARBA00022741"/>
    </source>
</evidence>
<dbReference type="PANTHER" id="PTHR13622:SF8">
    <property type="entry name" value="THIAMIN PYROPHOSPHOKINASE 1"/>
    <property type="match status" value="1"/>
</dbReference>
<gene>
    <name evidence="6" type="ORF">SELMODRAFT_425289</name>
</gene>
<dbReference type="GO" id="GO:0004788">
    <property type="term" value="F:thiamine diphosphokinase activity"/>
    <property type="evidence" value="ECO:0000318"/>
    <property type="project" value="GO_Central"/>
</dbReference>
<dbReference type="GO" id="GO:0005524">
    <property type="term" value="F:ATP binding"/>
    <property type="evidence" value="ECO:0007669"/>
    <property type="project" value="UniProtKB-KW"/>
</dbReference>
<dbReference type="STRING" id="88036.D8SSM2"/>
<dbReference type="EMBL" id="GL377638">
    <property type="protein sequence ID" value="EFJ12509.1"/>
    <property type="molecule type" value="Genomic_DNA"/>
</dbReference>
<reference evidence="6 7" key="1">
    <citation type="journal article" date="2011" name="Science">
        <title>The Selaginella genome identifies genetic changes associated with the evolution of vascular plants.</title>
        <authorList>
            <person name="Banks J.A."/>
            <person name="Nishiyama T."/>
            <person name="Hasebe M."/>
            <person name="Bowman J.L."/>
            <person name="Gribskov M."/>
            <person name="dePamphilis C."/>
            <person name="Albert V.A."/>
            <person name="Aono N."/>
            <person name="Aoyama T."/>
            <person name="Ambrose B.A."/>
            <person name="Ashton N.W."/>
            <person name="Axtell M.J."/>
            <person name="Barker E."/>
            <person name="Barker M.S."/>
            <person name="Bennetzen J.L."/>
            <person name="Bonawitz N.D."/>
            <person name="Chapple C."/>
            <person name="Cheng C."/>
            <person name="Correa L.G."/>
            <person name="Dacre M."/>
            <person name="DeBarry J."/>
            <person name="Dreyer I."/>
            <person name="Elias M."/>
            <person name="Engstrom E.M."/>
            <person name="Estelle M."/>
            <person name="Feng L."/>
            <person name="Finet C."/>
            <person name="Floyd S.K."/>
            <person name="Frommer W.B."/>
            <person name="Fujita T."/>
            <person name="Gramzow L."/>
            <person name="Gutensohn M."/>
            <person name="Harholt J."/>
            <person name="Hattori M."/>
            <person name="Heyl A."/>
            <person name="Hirai T."/>
            <person name="Hiwatashi Y."/>
            <person name="Ishikawa M."/>
            <person name="Iwata M."/>
            <person name="Karol K.G."/>
            <person name="Koehler B."/>
            <person name="Kolukisaoglu U."/>
            <person name="Kubo M."/>
            <person name="Kurata T."/>
            <person name="Lalonde S."/>
            <person name="Li K."/>
            <person name="Li Y."/>
            <person name="Litt A."/>
            <person name="Lyons E."/>
            <person name="Manning G."/>
            <person name="Maruyama T."/>
            <person name="Michael T.P."/>
            <person name="Mikami K."/>
            <person name="Miyazaki S."/>
            <person name="Morinaga S."/>
            <person name="Murata T."/>
            <person name="Mueller-Roeber B."/>
            <person name="Nelson D.R."/>
            <person name="Obara M."/>
            <person name="Oguri Y."/>
            <person name="Olmstead R.G."/>
            <person name="Onodera N."/>
            <person name="Petersen B.L."/>
            <person name="Pils B."/>
            <person name="Prigge M."/>
            <person name="Rensing S.A."/>
            <person name="Riano-Pachon D.M."/>
            <person name="Roberts A.W."/>
            <person name="Sato Y."/>
            <person name="Scheller H.V."/>
            <person name="Schulz B."/>
            <person name="Schulz C."/>
            <person name="Shakirov E.V."/>
            <person name="Shibagaki N."/>
            <person name="Shinohara N."/>
            <person name="Shippen D.E."/>
            <person name="Soerensen I."/>
            <person name="Sotooka R."/>
            <person name="Sugimoto N."/>
            <person name="Sugita M."/>
            <person name="Sumikawa N."/>
            <person name="Tanurdzic M."/>
            <person name="Theissen G."/>
            <person name="Ulvskov P."/>
            <person name="Wakazuki S."/>
            <person name="Weng J.K."/>
            <person name="Willats W.W."/>
            <person name="Wipf D."/>
            <person name="Wolf P.G."/>
            <person name="Yang L."/>
            <person name="Zimmer A.D."/>
            <person name="Zhu Q."/>
            <person name="Mitros T."/>
            <person name="Hellsten U."/>
            <person name="Loque D."/>
            <person name="Otillar R."/>
            <person name="Salamov A."/>
            <person name="Schmutz J."/>
            <person name="Shapiro H."/>
            <person name="Lindquist E."/>
            <person name="Lucas S."/>
            <person name="Rokhsar D."/>
            <person name="Grigoriev I.V."/>
        </authorList>
    </citation>
    <scope>NUCLEOTIDE SEQUENCE [LARGE SCALE GENOMIC DNA]</scope>
</reference>
<dbReference type="InParanoid" id="D8SSM2"/>
<keyword evidence="4" id="KW-0067">ATP-binding</keyword>
<accession>D8SSM2</accession>
<name>D8SSM2_SELML</name>
<dbReference type="SUPFAM" id="SSF63999">
    <property type="entry name" value="Thiamin pyrophosphokinase, catalytic domain"/>
    <property type="match status" value="1"/>
</dbReference>
<evidence type="ECO:0000259" key="5">
    <source>
        <dbReference type="Pfam" id="PF04263"/>
    </source>
</evidence>
<dbReference type="Gene3D" id="3.40.50.10240">
    <property type="entry name" value="Thiamin pyrophosphokinase, catalytic domain"/>
    <property type="match status" value="1"/>
</dbReference>
<organism evidence="7">
    <name type="scientific">Selaginella moellendorffii</name>
    <name type="common">Spikemoss</name>
    <dbReference type="NCBI Taxonomy" id="88036"/>
    <lineage>
        <taxon>Eukaryota</taxon>
        <taxon>Viridiplantae</taxon>
        <taxon>Streptophyta</taxon>
        <taxon>Embryophyta</taxon>
        <taxon>Tracheophyta</taxon>
        <taxon>Lycopodiopsida</taxon>
        <taxon>Selaginellales</taxon>
        <taxon>Selaginellaceae</taxon>
        <taxon>Selaginella</taxon>
    </lineage>
</organism>
<keyword evidence="7" id="KW-1185">Reference proteome</keyword>
<evidence type="ECO:0000256" key="3">
    <source>
        <dbReference type="ARBA" id="ARBA00022777"/>
    </source>
</evidence>
<dbReference type="PANTHER" id="PTHR13622">
    <property type="entry name" value="THIAMIN PYROPHOSPHOKINASE"/>
    <property type="match status" value="1"/>
</dbReference>
<dbReference type="Pfam" id="PF04263">
    <property type="entry name" value="TPK_catalytic"/>
    <property type="match status" value="1"/>
</dbReference>
<dbReference type="Gramene" id="EFJ12509">
    <property type="protein sequence ID" value="EFJ12509"/>
    <property type="gene ID" value="SELMODRAFT_425289"/>
</dbReference>
<keyword evidence="3" id="KW-0418">Kinase</keyword>
<evidence type="ECO:0000313" key="7">
    <source>
        <dbReference type="Proteomes" id="UP000001514"/>
    </source>
</evidence>
<sequence>MADLSQISRVHLRRLEIPVLQRRQWLLLQPAIRCRRRSISSIRYLDSPSPPIRRFPAQIRQLEMELEKRTLAAVGRLQEYDIAAKRMGRAEQSDAIRKRLWEKHCMGELLSGCGAHSSDCSYVLVILNYRLPSLAALLWQRARLRMCADGGANRLYNELPVLLGQEESIVREVHTGCDHWGFGLHSPASEAVLRIRSLGTAVLDKSHDQDTIDLLKCISFVAEKSNMKILVVGRWVEDLTTTSTYSFPSGASGSWSIFFLETFFTPSTSRPSLKGQILSARLKFVNDFKASIRGSFAPSRQAFVALDFGVSYHARASSRSVLKD</sequence>
<dbReference type="eggNOG" id="KOG3153">
    <property type="taxonomic scope" value="Eukaryota"/>
</dbReference>